<dbReference type="EMBL" id="FXAY01000004">
    <property type="protein sequence ID" value="SMG41912.1"/>
    <property type="molecule type" value="Genomic_DNA"/>
</dbReference>
<dbReference type="InterPro" id="IPR050471">
    <property type="entry name" value="AB_hydrolase"/>
</dbReference>
<accession>A0A1X7KL92</accession>
<sequence length="183" mass="19067">MTENQIFEPDAHAISYAVEGNGPTVVLVADKGLPIDYLGTLAHILVEEDFRVLRIAAGSASVHDLASCVVEIMDAVGIEDAWLGGHGFGGSVARAVALDFHDRVNGVLLLGVEAGDPTLAEGLPVLVIQGSEDQVNPPANGEALQAAAPDRVSVVSIDGGGHMFPSENVGATSWAIEDYLDWD</sequence>
<dbReference type="Pfam" id="PF12695">
    <property type="entry name" value="Abhydrolase_5"/>
    <property type="match status" value="1"/>
</dbReference>
<name>A0A1X7KL92_9MICO</name>
<dbReference type="PANTHER" id="PTHR43433:SF5">
    <property type="entry name" value="AB HYDROLASE-1 DOMAIN-CONTAINING PROTEIN"/>
    <property type="match status" value="1"/>
</dbReference>
<dbReference type="InterPro" id="IPR029059">
    <property type="entry name" value="AB_hydrolase_5"/>
</dbReference>
<dbReference type="AlphaFoldDB" id="A0A1X7KL92"/>
<feature type="domain" description="Alpha/beta hydrolase fold-5" evidence="1">
    <location>
        <begin position="71"/>
        <end position="162"/>
    </location>
</feature>
<organism evidence="2 3">
    <name type="scientific">Agreia pratensis</name>
    <dbReference type="NCBI Taxonomy" id="150121"/>
    <lineage>
        <taxon>Bacteria</taxon>
        <taxon>Bacillati</taxon>
        <taxon>Actinomycetota</taxon>
        <taxon>Actinomycetes</taxon>
        <taxon>Micrococcales</taxon>
        <taxon>Microbacteriaceae</taxon>
        <taxon>Agreia</taxon>
    </lineage>
</organism>
<dbReference type="GO" id="GO:0016787">
    <property type="term" value="F:hydrolase activity"/>
    <property type="evidence" value="ECO:0007669"/>
    <property type="project" value="UniProtKB-KW"/>
</dbReference>
<dbReference type="Gene3D" id="3.40.50.1820">
    <property type="entry name" value="alpha/beta hydrolase"/>
    <property type="match status" value="2"/>
</dbReference>
<dbReference type="InterPro" id="IPR029058">
    <property type="entry name" value="AB_hydrolase_fold"/>
</dbReference>
<dbReference type="SUPFAM" id="SSF53474">
    <property type="entry name" value="alpha/beta-Hydrolases"/>
    <property type="match status" value="1"/>
</dbReference>
<proteinExistence type="predicted"/>
<protein>
    <submittedName>
        <fullName evidence="2">Alpha/beta superfamily hydrolase</fullName>
    </submittedName>
</protein>
<dbReference type="Proteomes" id="UP000193244">
    <property type="component" value="Unassembled WGS sequence"/>
</dbReference>
<evidence type="ECO:0000313" key="2">
    <source>
        <dbReference type="EMBL" id="SMG41912.1"/>
    </source>
</evidence>
<keyword evidence="3" id="KW-1185">Reference proteome</keyword>
<dbReference type="PANTHER" id="PTHR43433">
    <property type="entry name" value="HYDROLASE, ALPHA/BETA FOLD FAMILY PROTEIN"/>
    <property type="match status" value="1"/>
</dbReference>
<keyword evidence="2" id="KW-0378">Hydrolase</keyword>
<gene>
    <name evidence="2" type="ORF">SAMN06296010_2679</name>
</gene>
<dbReference type="OrthoDB" id="5077249at2"/>
<reference evidence="3" key="1">
    <citation type="submission" date="2017-04" db="EMBL/GenBank/DDBJ databases">
        <authorList>
            <person name="Varghese N."/>
            <person name="Submissions S."/>
        </authorList>
    </citation>
    <scope>NUCLEOTIDE SEQUENCE [LARGE SCALE GENOMIC DNA]</scope>
    <source>
        <strain evidence="3">VKM Ac-2510</strain>
    </source>
</reference>
<evidence type="ECO:0000313" key="3">
    <source>
        <dbReference type="Proteomes" id="UP000193244"/>
    </source>
</evidence>
<evidence type="ECO:0000259" key="1">
    <source>
        <dbReference type="Pfam" id="PF12695"/>
    </source>
</evidence>
<dbReference type="RefSeq" id="WP_085486811.1">
    <property type="nucleotide sequence ID" value="NZ_FXAY01000004.1"/>
</dbReference>
<dbReference type="STRING" id="150121.SAMN06296010_2679"/>